<proteinExistence type="predicted"/>
<dbReference type="AlphaFoldDB" id="A0A9D4TNK3"/>
<comment type="caution">
    <text evidence="2">The sequence shown here is derived from an EMBL/GenBank/DDBJ whole genome shotgun (WGS) entry which is preliminary data.</text>
</comment>
<feature type="region of interest" description="Disordered" evidence="1">
    <location>
        <begin position="125"/>
        <end position="179"/>
    </location>
</feature>
<name>A0A9D4TNK3_CHLVU</name>
<accession>A0A9D4TNK3</accession>
<reference evidence="2" key="1">
    <citation type="journal article" date="2019" name="Plant J.">
        <title>Chlorella vulgaris genome assembly and annotation reveals the molecular basis for metabolic acclimation to high light conditions.</title>
        <authorList>
            <person name="Cecchin M."/>
            <person name="Marcolungo L."/>
            <person name="Rossato M."/>
            <person name="Girolomoni L."/>
            <person name="Cosentino E."/>
            <person name="Cuine S."/>
            <person name="Li-Beisson Y."/>
            <person name="Delledonne M."/>
            <person name="Ballottari M."/>
        </authorList>
    </citation>
    <scope>NUCLEOTIDE SEQUENCE</scope>
    <source>
        <strain evidence="2">211/11P</strain>
    </source>
</reference>
<feature type="region of interest" description="Disordered" evidence="1">
    <location>
        <begin position="346"/>
        <end position="438"/>
    </location>
</feature>
<feature type="compositionally biased region" description="Acidic residues" evidence="1">
    <location>
        <begin position="498"/>
        <end position="508"/>
    </location>
</feature>
<gene>
    <name evidence="2" type="ORF">D9Q98_004966</name>
</gene>
<dbReference type="OrthoDB" id="521076at2759"/>
<protein>
    <submittedName>
        <fullName evidence="2">Uncharacterized protein</fullName>
    </submittedName>
</protein>
<reference evidence="2" key="2">
    <citation type="submission" date="2020-11" db="EMBL/GenBank/DDBJ databases">
        <authorList>
            <person name="Cecchin M."/>
            <person name="Marcolungo L."/>
            <person name="Rossato M."/>
            <person name="Girolomoni L."/>
            <person name="Cosentino E."/>
            <person name="Cuine S."/>
            <person name="Li-Beisson Y."/>
            <person name="Delledonne M."/>
            <person name="Ballottari M."/>
        </authorList>
    </citation>
    <scope>NUCLEOTIDE SEQUENCE</scope>
    <source>
        <strain evidence="2">211/11P</strain>
        <tissue evidence="2">Whole cell</tissue>
    </source>
</reference>
<sequence>MELADVQQGAALATAAPPTVERQREQQRIQAPSYISPRDPGLRQLSSPADTQPHTSPAQPLLLARTAVLQRREKKRIAAPPSQRQCMQCGASTPGAGCHWRRHPATKEVWLCRLCYDRARRQLKRKRQHEAAATASDSDGGEESWEEDEEAQPLSTSSPATQQAAPVQPPLPGPPVQQHAPAAVFTEQFSEAREQQQQQQQQQQLALIPSATWETAPEQPALLPAHMPPAQASTALLVLEAAQQASAAAAGLTEGLAGTFAALLPMRAEQDECLRLMLQRRQYSGQQPERGLGCEGAAEAGFALLGAFEHRHTRSCHLLSPTIERLVRAGAGMELADVQQGAALATAAPPTVERQREQQQRIQAPSYISPWDPRLPQLSSPAETEPSPTPAQPLHPASTATASDNGSPVSAESEQGQLEGNNSQRRAQKRIAALPSQRQCLQCGASTPGVRRYWTRHPATKEGCLCHSCYYCAWKELKRKRQREAADGGCSSASGSDGGEESGQEDEQAQPPSQSPPVTRQAGPVQPPMPAPPVQQRVPAAMAADNFAEPGQQQQQALSLQQQGANPTATLETATEQPALLSAQPLQPKASTGILVLEAAQQASAAAAGLTEGLAGTFAALLPMPPEQDECLRLMLQRRQYSGAAGLMRAVLHLRGILPSGLPPACPE</sequence>
<feature type="compositionally biased region" description="Polar residues" evidence="1">
    <location>
        <begin position="398"/>
        <end position="425"/>
    </location>
</feature>
<feature type="region of interest" description="Disordered" evidence="1">
    <location>
        <begin position="486"/>
        <end position="536"/>
    </location>
</feature>
<feature type="compositionally biased region" description="Acidic residues" evidence="1">
    <location>
        <begin position="139"/>
        <end position="151"/>
    </location>
</feature>
<feature type="region of interest" description="Disordered" evidence="1">
    <location>
        <begin position="548"/>
        <end position="571"/>
    </location>
</feature>
<evidence type="ECO:0000256" key="1">
    <source>
        <dbReference type="SAM" id="MobiDB-lite"/>
    </source>
</evidence>
<feature type="compositionally biased region" description="Low complexity" evidence="1">
    <location>
        <begin position="551"/>
        <end position="565"/>
    </location>
</feature>
<dbReference type="EMBL" id="SIDB01000007">
    <property type="protein sequence ID" value="KAI3430371.1"/>
    <property type="molecule type" value="Genomic_DNA"/>
</dbReference>
<feature type="region of interest" description="Disordered" evidence="1">
    <location>
        <begin position="1"/>
        <end position="59"/>
    </location>
</feature>
<keyword evidence="3" id="KW-1185">Reference proteome</keyword>
<evidence type="ECO:0000313" key="2">
    <source>
        <dbReference type="EMBL" id="KAI3430371.1"/>
    </source>
</evidence>
<organism evidence="2 3">
    <name type="scientific">Chlorella vulgaris</name>
    <name type="common">Green alga</name>
    <dbReference type="NCBI Taxonomy" id="3077"/>
    <lineage>
        <taxon>Eukaryota</taxon>
        <taxon>Viridiplantae</taxon>
        <taxon>Chlorophyta</taxon>
        <taxon>core chlorophytes</taxon>
        <taxon>Trebouxiophyceae</taxon>
        <taxon>Chlorellales</taxon>
        <taxon>Chlorellaceae</taxon>
        <taxon>Chlorella clade</taxon>
        <taxon>Chlorella</taxon>
    </lineage>
</organism>
<feature type="compositionally biased region" description="Polar residues" evidence="1">
    <location>
        <begin position="44"/>
        <end position="58"/>
    </location>
</feature>
<evidence type="ECO:0000313" key="3">
    <source>
        <dbReference type="Proteomes" id="UP001055712"/>
    </source>
</evidence>
<dbReference type="Proteomes" id="UP001055712">
    <property type="component" value="Unassembled WGS sequence"/>
</dbReference>